<dbReference type="Pfam" id="PF01835">
    <property type="entry name" value="MG2"/>
    <property type="match status" value="1"/>
</dbReference>
<feature type="domain" description="Alpha-2-macroglobulin" evidence="3">
    <location>
        <begin position="768"/>
        <end position="858"/>
    </location>
</feature>
<dbReference type="InterPro" id="IPR051802">
    <property type="entry name" value="YfhM-like"/>
</dbReference>
<dbReference type="EMBL" id="CP007139">
    <property type="protein sequence ID" value="AIE87613.1"/>
    <property type="molecule type" value="Genomic_DNA"/>
</dbReference>
<dbReference type="Proteomes" id="UP000027982">
    <property type="component" value="Chromosome"/>
</dbReference>
<evidence type="ECO:0000256" key="1">
    <source>
        <dbReference type="ARBA" id="ARBA00010556"/>
    </source>
</evidence>
<dbReference type="HOGENOM" id="CLU_002018_0_0_0"/>
<evidence type="ECO:0000259" key="3">
    <source>
        <dbReference type="SMART" id="SM01360"/>
    </source>
</evidence>
<dbReference type="SMART" id="SM01360">
    <property type="entry name" value="A2M"/>
    <property type="match status" value="1"/>
</dbReference>
<dbReference type="STRING" id="661478.OP10G_4245"/>
<dbReference type="Gene3D" id="2.60.40.1930">
    <property type="match status" value="1"/>
</dbReference>
<dbReference type="GO" id="GO:0004866">
    <property type="term" value="F:endopeptidase inhibitor activity"/>
    <property type="evidence" value="ECO:0007669"/>
    <property type="project" value="InterPro"/>
</dbReference>
<accession>A0A068NVT2</accession>
<dbReference type="SMART" id="SM01359">
    <property type="entry name" value="A2M_N_2"/>
    <property type="match status" value="1"/>
</dbReference>
<gene>
    <name evidence="4" type="ORF">OP10G_4245</name>
</gene>
<dbReference type="InterPro" id="IPR001599">
    <property type="entry name" value="Macroglobln_a2"/>
</dbReference>
<dbReference type="Gene3D" id="1.50.10.20">
    <property type="match status" value="1"/>
</dbReference>
<name>A0A068NVT2_FIMGI</name>
<dbReference type="SUPFAM" id="SSF48239">
    <property type="entry name" value="Terpenoid cyclases/Protein prenyltransferases"/>
    <property type="match status" value="1"/>
</dbReference>
<evidence type="ECO:0000313" key="5">
    <source>
        <dbReference type="Proteomes" id="UP000027982"/>
    </source>
</evidence>
<dbReference type="PANTHER" id="PTHR40094">
    <property type="entry name" value="ALPHA-2-MACROGLOBULIN HOMOLOG"/>
    <property type="match status" value="1"/>
</dbReference>
<protein>
    <submittedName>
        <fullName evidence="4">Alpha-2-macroglobulin domain-containing protein</fullName>
    </submittedName>
</protein>
<dbReference type="Pfam" id="PF07703">
    <property type="entry name" value="A2M_BRD"/>
    <property type="match status" value="1"/>
</dbReference>
<keyword evidence="5" id="KW-1185">Reference proteome</keyword>
<sequence length="1411" mass="151798">MSAVIALLLAGVLGQGDEATAPVKELRHEINVWVARNVAPGPKVRLNMNTRNVPVVHVSALPVDGSAWMRVRDKKHDRPAPIGPAVKSWDVTVADPKSARGGGDHYFTRQVNLPLLKPGVYLLSVRGAGKEATAVVNVTNLAVVVKRSPKRVLAWVTDFKTGAVQPGAEVALYGRNGEPRGRGRTGTDGVAIFEAKPGNDTLVVRRGDDLAGIDCGAEDPDGHLRAHFQTDRPIYRPGQTVYYKAILRLTKGRSYVPVVKGEVVATLRDPKDNPLDQFRIRPNPQGSIAGSFKVPEEGMAGPYTIVLDAAGQQAFETFTVASYRKPEFKVEAQAAAKRYLAGQTLKFTVSSAYYFGAPVPQAHVRWTVRGSRIPFFTAGAEERWFYGGDGNLYPSDTYATTPFVGEGETVTDNDGKATIEIESDPAAGDQSYDLSITVEDESRRQVTGGTSVPVYAAAIRIGLTSGQSVTPLGGLIPVEVRAVDLDGRPIGAKVDLRLFEPEWVEKEGRFRKKLLADRTVTVPPTGKLVTELPARAEGSLSIEAVAPDGTGRKAKSSLEVYVAGPDYKAPRENPQPQIDLRLDRRVYVPGQAATAYMTTNRPNRPALLVLEGGDIFAYRVLPGRSSGRSWRFNTSVEQSPNGYVTVDQWSEQGLQSGSAVLPVPDPTRQITVETIPDQKELRPGDHARIRVRTLDSKGHPIPAEVALSVVDEAIYALSPDTTADPYGFYWGRREDGVSTTSTCPEEVSGGAYQRANAVAPVRQRFEDTAYWNAFVSTGPGGVGVAEFEVPGNLTTWRATARGVTADTQVGIGRSSFVATRPLTLRLATPRVVAQGDEFTLIGTVNNRSDGMVSTQVTLEGDGIGTPGTPTTVEMKPRSQQTVKWRLNAAKVPASGRFTLLAKANGPTADLSDALQVSVPIVPQGVRETVQAAGAMRQDATVKLPLPSDAMGDGATLSIRVFAGVAPAMRQTAERVLRSGRYGSPAAANGLIAVASAGRVGHEDDAREALALLSRTEHPDGWGWWDNAPSDPVITARVGHAISVARNAGVSVFPAMLNAAKNGARAQYDRSPLWEHRALLAASMVELNEEHGKDSIAEVSERGIHLSPYARLRLAEALAPTDRASAQNIVGEVTKLVSDGPGAAFVPVGEGLGWTASEGETTAELLLVLSRLGLHADLQDRLVTWLVTRDEWSRSMDEDATIAYALSLYAKNHPSATSIGSVTAIVNGKSVALKPSTVDASSSIDLPLDSLPTESIKLARDGGGEVMFNATLRYYRNVLVENATGVRVNRRYEVKNEAGVWSEVDRVIRPGEPVRCTVVVWGDDRSDAVRITEPIPAGFEFVEGEYTGYVQEDVRDGVVIHHLVNAGAPAFFRYYLRAESDGNLIALPAIAEYLRRPQQRGQSAATKLVVHP</sequence>
<dbReference type="KEGG" id="fgi:OP10G_4245"/>
<evidence type="ECO:0000313" key="4">
    <source>
        <dbReference type="EMBL" id="AIE87613.1"/>
    </source>
</evidence>
<dbReference type="InterPro" id="IPR002890">
    <property type="entry name" value="MG2"/>
</dbReference>
<dbReference type="InterPro" id="IPR008930">
    <property type="entry name" value="Terpenoid_cyclase/PrenylTrfase"/>
</dbReference>
<dbReference type="eggNOG" id="COG2373">
    <property type="taxonomic scope" value="Bacteria"/>
</dbReference>
<dbReference type="PANTHER" id="PTHR40094:SF1">
    <property type="entry name" value="UBIQUITIN DOMAIN-CONTAINING PROTEIN"/>
    <property type="match status" value="1"/>
</dbReference>
<dbReference type="InterPro" id="IPR011625">
    <property type="entry name" value="A2M_N_BRD"/>
</dbReference>
<proteinExistence type="inferred from homology"/>
<feature type="domain" description="Alpha-2-macroglobulin bait region" evidence="2">
    <location>
        <begin position="578"/>
        <end position="717"/>
    </location>
</feature>
<dbReference type="RefSeq" id="WP_025228495.1">
    <property type="nucleotide sequence ID" value="NZ_CP007139.1"/>
</dbReference>
<reference evidence="4 5" key="1">
    <citation type="journal article" date="2014" name="PLoS ONE">
        <title>The first complete genome sequence of the class fimbriimonadia in the phylum armatimonadetes.</title>
        <authorList>
            <person name="Hu Z.Y."/>
            <person name="Wang Y.Z."/>
            <person name="Im W.T."/>
            <person name="Wang S.Y."/>
            <person name="Zhao G.P."/>
            <person name="Zheng H.J."/>
            <person name="Quan Z.X."/>
        </authorList>
    </citation>
    <scope>NUCLEOTIDE SEQUENCE [LARGE SCALE GENOMIC DNA]</scope>
    <source>
        <strain evidence="4">Gsoil 348</strain>
    </source>
</reference>
<organism evidence="4 5">
    <name type="scientific">Fimbriimonas ginsengisoli Gsoil 348</name>
    <dbReference type="NCBI Taxonomy" id="661478"/>
    <lineage>
        <taxon>Bacteria</taxon>
        <taxon>Bacillati</taxon>
        <taxon>Armatimonadota</taxon>
        <taxon>Fimbriimonadia</taxon>
        <taxon>Fimbriimonadales</taxon>
        <taxon>Fimbriimonadaceae</taxon>
        <taxon>Fimbriimonas</taxon>
    </lineage>
</organism>
<dbReference type="Pfam" id="PF00207">
    <property type="entry name" value="A2M"/>
    <property type="match status" value="1"/>
</dbReference>
<comment type="similarity">
    <text evidence="1">Belongs to the protease inhibitor I39 (alpha-2-macroglobulin) family. Bacterial alpha-2-macroglobulin subfamily.</text>
</comment>
<evidence type="ECO:0000259" key="2">
    <source>
        <dbReference type="SMART" id="SM01359"/>
    </source>
</evidence>
<dbReference type="OrthoDB" id="9767116at2"/>